<dbReference type="Proteomes" id="UP000286931">
    <property type="component" value="Unassembled WGS sequence"/>
</dbReference>
<dbReference type="OrthoDB" id="4560027at2"/>
<protein>
    <submittedName>
        <fullName evidence="3">DUF397 domain-containing protein</fullName>
    </submittedName>
</protein>
<sequence>MNNAPKAPVAPDAWRRSTHSGHQGDCVEVSPRAAHLALRDSKRPTQAHLRLPRHAWPEFLASLRHG</sequence>
<comment type="caution">
    <text evidence="3">The sequence shown here is derived from an EMBL/GenBank/DDBJ whole genome shotgun (WGS) entry which is preliminary data.</text>
</comment>
<reference evidence="3 4" key="1">
    <citation type="submission" date="2018-12" db="EMBL/GenBank/DDBJ databases">
        <title>Draft genome sequence of Embleya hyalina NBRC 13850T.</title>
        <authorList>
            <person name="Komaki H."/>
            <person name="Hosoyama A."/>
            <person name="Kimura A."/>
            <person name="Ichikawa N."/>
            <person name="Tamura T."/>
        </authorList>
    </citation>
    <scope>NUCLEOTIDE SEQUENCE [LARGE SCALE GENOMIC DNA]</scope>
    <source>
        <strain evidence="3 4">NBRC 13850</strain>
    </source>
</reference>
<evidence type="ECO:0000256" key="1">
    <source>
        <dbReference type="SAM" id="MobiDB-lite"/>
    </source>
</evidence>
<name>A0A401YHB5_9ACTN</name>
<dbReference type="RefSeq" id="WP_126636241.1">
    <property type="nucleotide sequence ID" value="NZ_BIFH01000015.1"/>
</dbReference>
<feature type="region of interest" description="Disordered" evidence="1">
    <location>
        <begin position="1"/>
        <end position="26"/>
    </location>
</feature>
<gene>
    <name evidence="3" type="ORF">EHYA_01658</name>
</gene>
<accession>A0A401YHB5</accession>
<dbReference type="InterPro" id="IPR007278">
    <property type="entry name" value="DUF397"/>
</dbReference>
<evidence type="ECO:0000259" key="2">
    <source>
        <dbReference type="Pfam" id="PF04149"/>
    </source>
</evidence>
<evidence type="ECO:0000313" key="4">
    <source>
        <dbReference type="Proteomes" id="UP000286931"/>
    </source>
</evidence>
<dbReference type="Pfam" id="PF04149">
    <property type="entry name" value="DUF397"/>
    <property type="match status" value="1"/>
</dbReference>
<dbReference type="AlphaFoldDB" id="A0A401YHB5"/>
<proteinExistence type="predicted"/>
<keyword evidence="4" id="KW-1185">Reference proteome</keyword>
<feature type="domain" description="DUF397" evidence="2">
    <location>
        <begin position="13"/>
        <end position="64"/>
    </location>
</feature>
<dbReference type="EMBL" id="BIFH01000015">
    <property type="protein sequence ID" value="GCD94002.1"/>
    <property type="molecule type" value="Genomic_DNA"/>
</dbReference>
<organism evidence="3 4">
    <name type="scientific">Embleya hyalina</name>
    <dbReference type="NCBI Taxonomy" id="516124"/>
    <lineage>
        <taxon>Bacteria</taxon>
        <taxon>Bacillati</taxon>
        <taxon>Actinomycetota</taxon>
        <taxon>Actinomycetes</taxon>
        <taxon>Kitasatosporales</taxon>
        <taxon>Streptomycetaceae</taxon>
        <taxon>Embleya</taxon>
    </lineage>
</organism>
<evidence type="ECO:0000313" key="3">
    <source>
        <dbReference type="EMBL" id="GCD94002.1"/>
    </source>
</evidence>